<dbReference type="OrthoDB" id="9770276at2"/>
<proteinExistence type="predicted"/>
<sequence length="66" mass="7540">MVTKTVTVDGPRAFGFLLHQKLSDVPLEFAVPHNWESYQVTIQEIEDLLFGLATFGWCKVHDAMNF</sequence>
<accession>A0A518FUL0</accession>
<reference evidence="1 2" key="1">
    <citation type="submission" date="2019-02" db="EMBL/GenBank/DDBJ databases">
        <title>Deep-cultivation of Planctomycetes and their phenomic and genomic characterization uncovers novel biology.</title>
        <authorList>
            <person name="Wiegand S."/>
            <person name="Jogler M."/>
            <person name="Boedeker C."/>
            <person name="Pinto D."/>
            <person name="Vollmers J."/>
            <person name="Rivas-Marin E."/>
            <person name="Kohn T."/>
            <person name="Peeters S.H."/>
            <person name="Heuer A."/>
            <person name="Rast P."/>
            <person name="Oberbeckmann S."/>
            <person name="Bunk B."/>
            <person name="Jeske O."/>
            <person name="Meyerdierks A."/>
            <person name="Storesund J.E."/>
            <person name="Kallscheuer N."/>
            <person name="Luecker S."/>
            <person name="Lage O.M."/>
            <person name="Pohl T."/>
            <person name="Merkel B.J."/>
            <person name="Hornburger P."/>
            <person name="Mueller R.-W."/>
            <person name="Bruemmer F."/>
            <person name="Labrenz M."/>
            <person name="Spormann A.M."/>
            <person name="Op den Camp H."/>
            <person name="Overmann J."/>
            <person name="Amann R."/>
            <person name="Jetten M.S.M."/>
            <person name="Mascher T."/>
            <person name="Medema M.H."/>
            <person name="Devos D.P."/>
            <person name="Kaster A.-K."/>
            <person name="Ovreas L."/>
            <person name="Rohde M."/>
            <person name="Galperin M.Y."/>
            <person name="Jogler C."/>
        </authorList>
    </citation>
    <scope>NUCLEOTIDE SEQUENCE [LARGE SCALE GENOMIC DNA]</scope>
    <source>
        <strain evidence="1 2">Pan153</strain>
    </source>
</reference>
<organism evidence="1 2">
    <name type="scientific">Gimesia panareensis</name>
    <dbReference type="NCBI Taxonomy" id="2527978"/>
    <lineage>
        <taxon>Bacteria</taxon>
        <taxon>Pseudomonadati</taxon>
        <taxon>Planctomycetota</taxon>
        <taxon>Planctomycetia</taxon>
        <taxon>Planctomycetales</taxon>
        <taxon>Planctomycetaceae</taxon>
        <taxon>Gimesia</taxon>
    </lineage>
</organism>
<dbReference type="RefSeq" id="WP_145458009.1">
    <property type="nucleotide sequence ID" value="NZ_CP036317.1"/>
</dbReference>
<gene>
    <name evidence="1" type="ORF">Pan153_47010</name>
</gene>
<evidence type="ECO:0000313" key="2">
    <source>
        <dbReference type="Proteomes" id="UP000320839"/>
    </source>
</evidence>
<evidence type="ECO:0000313" key="1">
    <source>
        <dbReference type="EMBL" id="QDV20032.1"/>
    </source>
</evidence>
<dbReference type="EMBL" id="CP036317">
    <property type="protein sequence ID" value="QDV20032.1"/>
    <property type="molecule type" value="Genomic_DNA"/>
</dbReference>
<protein>
    <submittedName>
        <fullName evidence="1">Uncharacterized protein</fullName>
    </submittedName>
</protein>
<name>A0A518FUL0_9PLAN</name>
<dbReference type="AlphaFoldDB" id="A0A518FUL0"/>
<dbReference type="Proteomes" id="UP000320839">
    <property type="component" value="Chromosome"/>
</dbReference>